<feature type="transmembrane region" description="Helical" evidence="1">
    <location>
        <begin position="18"/>
        <end position="37"/>
    </location>
</feature>
<name>A0A7X8SLU3_9BACT</name>
<feature type="transmembrane region" description="Helical" evidence="1">
    <location>
        <begin position="170"/>
        <end position="190"/>
    </location>
</feature>
<gene>
    <name evidence="2" type="ORF">HGP29_14865</name>
</gene>
<evidence type="ECO:0008006" key="4">
    <source>
        <dbReference type="Google" id="ProtNLM"/>
    </source>
</evidence>
<accession>A0A7X8SLU3</accession>
<evidence type="ECO:0000256" key="1">
    <source>
        <dbReference type="SAM" id="Phobius"/>
    </source>
</evidence>
<reference evidence="2 3" key="1">
    <citation type="submission" date="2020-04" db="EMBL/GenBank/DDBJ databases">
        <title>Flammeovirga sp. SR4, a novel species isolated from seawater.</title>
        <authorList>
            <person name="Wang X."/>
        </authorList>
    </citation>
    <scope>NUCLEOTIDE SEQUENCE [LARGE SCALE GENOMIC DNA]</scope>
    <source>
        <strain evidence="2 3">SR4</strain>
    </source>
</reference>
<comment type="caution">
    <text evidence="2">The sequence shown here is derived from an EMBL/GenBank/DDBJ whole genome shotgun (WGS) entry which is preliminary data.</text>
</comment>
<evidence type="ECO:0000313" key="2">
    <source>
        <dbReference type="EMBL" id="NLR92497.1"/>
    </source>
</evidence>
<proteinExistence type="predicted"/>
<organism evidence="2 3">
    <name type="scientific">Flammeovirga agarivorans</name>
    <dbReference type="NCBI Taxonomy" id="2726742"/>
    <lineage>
        <taxon>Bacteria</taxon>
        <taxon>Pseudomonadati</taxon>
        <taxon>Bacteroidota</taxon>
        <taxon>Cytophagia</taxon>
        <taxon>Cytophagales</taxon>
        <taxon>Flammeovirgaceae</taxon>
        <taxon>Flammeovirga</taxon>
    </lineage>
</organism>
<sequence length="403" mass="46393">MNTQLNTIFSKLQVKSTVLYIVMLIIILSGSMVKVFIDVQQEKDFLHQAIKNSQALLQYKIASKEIKKTIDEVRNSGLELYKFTHSSVYFLNDKGTPLYWIENADESNILEKHSKNKVSSILLGRFKKNRFKEKEIYKGYFISRVNVSESNDRSIALVINQYELWLQQSINTFPLALLSIILFSIFYFSINSSNKNWVYKPVGKLIKHLEFEAQGISSELSREVSEDWQNIFMELELSRNNNNTLLAPETEEEVTQRYHAQLEELRWAKQQLEKYQSKDIEHASPTQSHIITEAFENSTIGIMVTDQDSIPIFVNNKAKEILGKGIKPETEEDLLDVRKIYIEGTDAEIPSEQHPMILTKQTGQPQLSKHIEVYNPNTGFRNGVSICSVKIDEGVVVSFVVLK</sequence>
<dbReference type="Proteomes" id="UP000585050">
    <property type="component" value="Unassembled WGS sequence"/>
</dbReference>
<keyword evidence="1" id="KW-0472">Membrane</keyword>
<keyword evidence="1" id="KW-0812">Transmembrane</keyword>
<protein>
    <recommendedName>
        <fullName evidence="4">PAS domain-containing protein</fullName>
    </recommendedName>
</protein>
<keyword evidence="3" id="KW-1185">Reference proteome</keyword>
<evidence type="ECO:0000313" key="3">
    <source>
        <dbReference type="Proteomes" id="UP000585050"/>
    </source>
</evidence>
<dbReference type="RefSeq" id="WP_168883206.1">
    <property type="nucleotide sequence ID" value="NZ_JABAIL010000004.1"/>
</dbReference>
<keyword evidence="1" id="KW-1133">Transmembrane helix</keyword>
<dbReference type="EMBL" id="JABAIL010000004">
    <property type="protein sequence ID" value="NLR92497.1"/>
    <property type="molecule type" value="Genomic_DNA"/>
</dbReference>
<dbReference type="AlphaFoldDB" id="A0A7X8SLU3"/>